<dbReference type="PANTHER" id="PTHR15622:SF2">
    <property type="entry name" value="U4_U6 SMALL NUCLEAR RIBONUCLEOPROTEIN PRP4"/>
    <property type="match status" value="1"/>
</dbReference>
<dbReference type="SMART" id="SM00320">
    <property type="entry name" value="WD40"/>
    <property type="match status" value="7"/>
</dbReference>
<dbReference type="InParanoid" id="A0A166AV40"/>
<dbReference type="SUPFAM" id="SSF50998">
    <property type="entry name" value="Quinoprotein alcohol dehydrogenase-like"/>
    <property type="match status" value="1"/>
</dbReference>
<evidence type="ECO:0000256" key="1">
    <source>
        <dbReference type="ARBA" id="ARBA00022574"/>
    </source>
</evidence>
<dbReference type="InterPro" id="IPR015943">
    <property type="entry name" value="WD40/YVTN_repeat-like_dom_sf"/>
</dbReference>
<evidence type="ECO:0000256" key="3">
    <source>
        <dbReference type="ARBA" id="ARBA00022786"/>
    </source>
</evidence>
<keyword evidence="2" id="KW-0677">Repeat</keyword>
<feature type="repeat" description="WD" evidence="4">
    <location>
        <begin position="444"/>
        <end position="476"/>
    </location>
</feature>
<keyword evidence="3" id="KW-0833">Ubl conjugation pathway</keyword>
<dbReference type="Proteomes" id="UP000077266">
    <property type="component" value="Unassembled WGS sequence"/>
</dbReference>
<dbReference type="InterPro" id="IPR011047">
    <property type="entry name" value="Quinoprotein_ADH-like_sf"/>
</dbReference>
<dbReference type="PRINTS" id="PR00320">
    <property type="entry name" value="GPROTEINBRPT"/>
</dbReference>
<feature type="repeat" description="WD" evidence="4">
    <location>
        <begin position="272"/>
        <end position="313"/>
    </location>
</feature>
<feature type="repeat" description="WD" evidence="4">
    <location>
        <begin position="229"/>
        <end position="270"/>
    </location>
</feature>
<protein>
    <submittedName>
        <fullName evidence="5">WD40 repeat-like protein</fullName>
    </submittedName>
</protein>
<evidence type="ECO:0000256" key="4">
    <source>
        <dbReference type="PROSITE-ProRule" id="PRU00221"/>
    </source>
</evidence>
<dbReference type="GO" id="GO:0000209">
    <property type="term" value="P:protein polyubiquitination"/>
    <property type="evidence" value="ECO:0007669"/>
    <property type="project" value="TreeGrafter"/>
</dbReference>
<accession>A0A166AV40</accession>
<evidence type="ECO:0000313" key="6">
    <source>
        <dbReference type="Proteomes" id="UP000077266"/>
    </source>
</evidence>
<dbReference type="Gene3D" id="2.130.10.10">
    <property type="entry name" value="YVTN repeat-like/Quinoprotein amine dehydrogenase"/>
    <property type="match status" value="3"/>
</dbReference>
<dbReference type="EMBL" id="KV425957">
    <property type="protein sequence ID" value="KZV95429.1"/>
    <property type="molecule type" value="Genomic_DNA"/>
</dbReference>
<keyword evidence="6" id="KW-1185">Reference proteome</keyword>
<dbReference type="CDD" id="cd00200">
    <property type="entry name" value="WD40"/>
    <property type="match status" value="1"/>
</dbReference>
<proteinExistence type="predicted"/>
<feature type="repeat" description="WD" evidence="4">
    <location>
        <begin position="315"/>
        <end position="356"/>
    </location>
</feature>
<dbReference type="InterPro" id="IPR001680">
    <property type="entry name" value="WD40_rpt"/>
</dbReference>
<evidence type="ECO:0000313" key="5">
    <source>
        <dbReference type="EMBL" id="KZV95429.1"/>
    </source>
</evidence>
<name>A0A166AV40_EXIGL</name>
<feature type="repeat" description="WD" evidence="4">
    <location>
        <begin position="401"/>
        <end position="442"/>
    </location>
</feature>
<feature type="repeat" description="WD" evidence="4">
    <location>
        <begin position="358"/>
        <end position="399"/>
    </location>
</feature>
<organism evidence="5 6">
    <name type="scientific">Exidia glandulosa HHB12029</name>
    <dbReference type="NCBI Taxonomy" id="1314781"/>
    <lineage>
        <taxon>Eukaryota</taxon>
        <taxon>Fungi</taxon>
        <taxon>Dikarya</taxon>
        <taxon>Basidiomycota</taxon>
        <taxon>Agaricomycotina</taxon>
        <taxon>Agaricomycetes</taxon>
        <taxon>Auriculariales</taxon>
        <taxon>Exidiaceae</taxon>
        <taxon>Exidia</taxon>
    </lineage>
</organism>
<dbReference type="PANTHER" id="PTHR15622">
    <property type="entry name" value="WD40 REPEAT PROTEIN"/>
    <property type="match status" value="1"/>
</dbReference>
<dbReference type="AlphaFoldDB" id="A0A166AV40"/>
<dbReference type="InterPro" id="IPR051983">
    <property type="entry name" value="WSB_SOCS-box_domain"/>
</dbReference>
<reference evidence="5 6" key="1">
    <citation type="journal article" date="2016" name="Mol. Biol. Evol.">
        <title>Comparative Genomics of Early-Diverging Mushroom-Forming Fungi Provides Insights into the Origins of Lignocellulose Decay Capabilities.</title>
        <authorList>
            <person name="Nagy L.G."/>
            <person name="Riley R."/>
            <person name="Tritt A."/>
            <person name="Adam C."/>
            <person name="Daum C."/>
            <person name="Floudas D."/>
            <person name="Sun H."/>
            <person name="Yadav J.S."/>
            <person name="Pangilinan J."/>
            <person name="Larsson K.H."/>
            <person name="Matsuura K."/>
            <person name="Barry K."/>
            <person name="Labutti K."/>
            <person name="Kuo R."/>
            <person name="Ohm R.A."/>
            <person name="Bhattacharya S.S."/>
            <person name="Shirouzu T."/>
            <person name="Yoshinaga Y."/>
            <person name="Martin F.M."/>
            <person name="Grigoriev I.V."/>
            <person name="Hibbett D.S."/>
        </authorList>
    </citation>
    <scope>NUCLEOTIDE SEQUENCE [LARGE SCALE GENOMIC DNA]</scope>
    <source>
        <strain evidence="5 6">HHB12029</strain>
    </source>
</reference>
<dbReference type="PROSITE" id="PS00678">
    <property type="entry name" value="WD_REPEATS_1"/>
    <property type="match status" value="2"/>
</dbReference>
<sequence>MIALSHGEPPARPSGMPDFPWSLVEMCCDFEPMLRPLPLQLMAKVAVGLTMPVVARMVMRGHPLDNSSSDLLRAIEVSLDTAGWDVTVELRSMSEKELALEVIRMLSLWSLGIPPESLLYTDALYRWCLDAVVHRLQPLPDGEDDEDGLIEPSKLCPFAKLLAAVDPAYADVAMLRFGRASVGTPIRFEEEEGPLSVVWFSDGDRIAVGSATGTAGILSTSSGATIRRLNVHEGNVNEVAISPDGRLLASCSDDRTVGLWDAETGNAVGEPMLGHTSYVYSVAFSPDGTHIASGSYDETIRIWSCETRATVVEPLHGHTRGILSVAYSPDGSLIVSGSWDKTIRVWDAQTGACILGPLGGQADDINSVAFSPDGLRFVSGSDDNTVCIWDAFSGEPVGALMEGHRDSVQCVAYSPDGARIASGSDDTTIRIWDAARGVLIHRPLRGHTAPVLSLAFSPDGRKLASASFDGTVRIWDATDEWTRWDI</sequence>
<dbReference type="PROSITE" id="PS50294">
    <property type="entry name" value="WD_REPEATS_REGION"/>
    <property type="match status" value="6"/>
</dbReference>
<evidence type="ECO:0000256" key="2">
    <source>
        <dbReference type="ARBA" id="ARBA00022737"/>
    </source>
</evidence>
<dbReference type="InterPro" id="IPR019775">
    <property type="entry name" value="WD40_repeat_CS"/>
</dbReference>
<dbReference type="Pfam" id="PF00400">
    <property type="entry name" value="WD40"/>
    <property type="match status" value="6"/>
</dbReference>
<dbReference type="OrthoDB" id="2682234at2759"/>
<keyword evidence="1 4" id="KW-0853">WD repeat</keyword>
<dbReference type="InterPro" id="IPR020472">
    <property type="entry name" value="WD40_PAC1"/>
</dbReference>
<dbReference type="PROSITE" id="PS50082">
    <property type="entry name" value="WD_REPEATS_2"/>
    <property type="match status" value="6"/>
</dbReference>
<dbReference type="STRING" id="1314781.A0A166AV40"/>
<gene>
    <name evidence="5" type="ORF">EXIGLDRAFT_644337</name>
</gene>